<protein>
    <submittedName>
        <fullName evidence="2">Uncharacterized protein</fullName>
    </submittedName>
</protein>
<comment type="caution">
    <text evidence="2">The sequence shown here is derived from an EMBL/GenBank/DDBJ whole genome shotgun (WGS) entry which is preliminary data.</text>
</comment>
<dbReference type="RefSeq" id="WP_143859945.1">
    <property type="nucleotide sequence ID" value="NZ_NGAF01000003.1"/>
</dbReference>
<name>A0A231H9Y7_9NOCA</name>
<evidence type="ECO:0000256" key="1">
    <source>
        <dbReference type="SAM" id="MobiDB-lite"/>
    </source>
</evidence>
<dbReference type="EMBL" id="NGAF01000003">
    <property type="protein sequence ID" value="OXR45651.1"/>
    <property type="molecule type" value="Genomic_DNA"/>
</dbReference>
<accession>A0A231H9Y7</accession>
<proteinExistence type="predicted"/>
<evidence type="ECO:0000313" key="3">
    <source>
        <dbReference type="Proteomes" id="UP000215506"/>
    </source>
</evidence>
<reference evidence="2 3" key="1">
    <citation type="submission" date="2017-07" db="EMBL/GenBank/DDBJ databases">
        <title>First draft Genome Sequence of Nocardia cerradoensis isolated from human infection.</title>
        <authorList>
            <person name="Carrasco G."/>
        </authorList>
    </citation>
    <scope>NUCLEOTIDE SEQUENCE [LARGE SCALE GENOMIC DNA]</scope>
    <source>
        <strain evidence="2 3">CNM20130759</strain>
    </source>
</reference>
<feature type="region of interest" description="Disordered" evidence="1">
    <location>
        <begin position="1"/>
        <end position="21"/>
    </location>
</feature>
<evidence type="ECO:0000313" key="2">
    <source>
        <dbReference type="EMBL" id="OXR45651.1"/>
    </source>
</evidence>
<keyword evidence="3" id="KW-1185">Reference proteome</keyword>
<organism evidence="2 3">
    <name type="scientific">Nocardia cerradoensis</name>
    <dbReference type="NCBI Taxonomy" id="85688"/>
    <lineage>
        <taxon>Bacteria</taxon>
        <taxon>Bacillati</taxon>
        <taxon>Actinomycetota</taxon>
        <taxon>Actinomycetes</taxon>
        <taxon>Mycobacteriales</taxon>
        <taxon>Nocardiaceae</taxon>
        <taxon>Nocardia</taxon>
    </lineage>
</organism>
<gene>
    <name evidence="2" type="ORF">B7C42_01943</name>
</gene>
<dbReference type="Proteomes" id="UP000215506">
    <property type="component" value="Unassembled WGS sequence"/>
</dbReference>
<dbReference type="AlphaFoldDB" id="A0A231H9Y7"/>
<sequence>MTADSTMTGHGGAARAEGSTTRVHVRGRAAWVLAVAATVLPGFAAIAQPATAAPATSDAGYHIYAHGFMSNGIVGFNASDTGQPTQIPGRAPTGVPNWPARSVA</sequence>
<feature type="region of interest" description="Disordered" evidence="1">
    <location>
        <begin position="80"/>
        <end position="104"/>
    </location>
</feature>